<evidence type="ECO:0008006" key="5">
    <source>
        <dbReference type="Google" id="ProtNLM"/>
    </source>
</evidence>
<accession>A0A3N0GU58</accession>
<dbReference type="RefSeq" id="WP_123222257.1">
    <property type="nucleotide sequence ID" value="NZ_RJSF01000019.1"/>
</dbReference>
<reference evidence="3 4" key="1">
    <citation type="submission" date="2018-11" db="EMBL/GenBank/DDBJ databases">
        <authorList>
            <person name="Li F."/>
        </authorList>
    </citation>
    <scope>NUCLEOTIDE SEQUENCE [LARGE SCALE GENOMIC DNA]</scope>
    <source>
        <strain evidence="3 4">Gsoil 818</strain>
    </source>
</reference>
<dbReference type="AlphaFoldDB" id="A0A3N0GU58"/>
<evidence type="ECO:0000256" key="1">
    <source>
        <dbReference type="SAM" id="MobiDB-lite"/>
    </source>
</evidence>
<evidence type="ECO:0000313" key="4">
    <source>
        <dbReference type="Proteomes" id="UP000279994"/>
    </source>
</evidence>
<feature type="region of interest" description="Disordered" evidence="1">
    <location>
        <begin position="158"/>
        <end position="192"/>
    </location>
</feature>
<gene>
    <name evidence="3" type="ORF">EFL26_07565</name>
</gene>
<feature type="transmembrane region" description="Helical" evidence="2">
    <location>
        <begin position="121"/>
        <end position="142"/>
    </location>
</feature>
<protein>
    <recommendedName>
        <fullName evidence="5">TIGR02234 family membrane protein</fullName>
    </recommendedName>
</protein>
<organism evidence="3 4">
    <name type="scientific">Nocardioides pocheonensis</name>
    <dbReference type="NCBI Taxonomy" id="661485"/>
    <lineage>
        <taxon>Bacteria</taxon>
        <taxon>Bacillati</taxon>
        <taxon>Actinomycetota</taxon>
        <taxon>Actinomycetes</taxon>
        <taxon>Propionibacteriales</taxon>
        <taxon>Nocardioidaceae</taxon>
        <taxon>Nocardioides</taxon>
    </lineage>
</organism>
<evidence type="ECO:0000256" key="2">
    <source>
        <dbReference type="SAM" id="Phobius"/>
    </source>
</evidence>
<feature type="transmembrane region" description="Helical" evidence="2">
    <location>
        <begin position="78"/>
        <end position="101"/>
    </location>
</feature>
<name>A0A3N0GU58_9ACTN</name>
<feature type="compositionally biased region" description="Basic and acidic residues" evidence="1">
    <location>
        <begin position="168"/>
        <end position="178"/>
    </location>
</feature>
<dbReference type="InterPro" id="IPR019051">
    <property type="entry name" value="Trp_biosyn_TM_oprn/chp"/>
</dbReference>
<keyword evidence="2" id="KW-0812">Transmembrane</keyword>
<keyword evidence="2" id="KW-1133">Transmembrane helix</keyword>
<feature type="transmembrane region" description="Helical" evidence="2">
    <location>
        <begin position="51"/>
        <end position="71"/>
    </location>
</feature>
<keyword evidence="4" id="KW-1185">Reference proteome</keyword>
<keyword evidence="2" id="KW-0472">Membrane</keyword>
<comment type="caution">
    <text evidence="3">The sequence shown here is derived from an EMBL/GenBank/DDBJ whole genome shotgun (WGS) entry which is preliminary data.</text>
</comment>
<sequence>MAERRTGFAPTVGLGLAAGALGAVAAAKPWFRLAQHSSAPAGPVSQTTIDMPLALALSLVVLAGWGVLLVTRGGLRRVAVGVALAGALGVAACVIRAPFALPDDLRTRLGPVATGEGVDATGWYATAAGATLLSVVALAVAWRRAPLWPAMSSRYDAPASRPAVVDPTDQKDLWKALDEGVDPTDSEGSPSP</sequence>
<dbReference type="EMBL" id="RJSF01000019">
    <property type="protein sequence ID" value="RNM16003.1"/>
    <property type="molecule type" value="Genomic_DNA"/>
</dbReference>
<dbReference type="Proteomes" id="UP000279994">
    <property type="component" value="Unassembled WGS sequence"/>
</dbReference>
<dbReference type="Pfam" id="PF09534">
    <property type="entry name" value="Trp_oprn_chp"/>
    <property type="match status" value="1"/>
</dbReference>
<dbReference type="OrthoDB" id="3712369at2"/>
<proteinExistence type="predicted"/>
<evidence type="ECO:0000313" key="3">
    <source>
        <dbReference type="EMBL" id="RNM16003.1"/>
    </source>
</evidence>